<dbReference type="SMART" id="SM00271">
    <property type="entry name" value="DnaJ"/>
    <property type="match status" value="1"/>
</dbReference>
<keyword evidence="1" id="KW-0732">Signal</keyword>
<organism evidence="3 4">
    <name type="scientific">Gnathostoma spinigerum</name>
    <dbReference type="NCBI Taxonomy" id="75299"/>
    <lineage>
        <taxon>Eukaryota</taxon>
        <taxon>Metazoa</taxon>
        <taxon>Ecdysozoa</taxon>
        <taxon>Nematoda</taxon>
        <taxon>Chromadorea</taxon>
        <taxon>Rhabditida</taxon>
        <taxon>Spirurina</taxon>
        <taxon>Gnathostomatomorpha</taxon>
        <taxon>Gnathostomatoidea</taxon>
        <taxon>Gnathostomatidae</taxon>
        <taxon>Gnathostoma</taxon>
    </lineage>
</organism>
<reference evidence="3 4" key="1">
    <citation type="submission" date="2024-08" db="EMBL/GenBank/DDBJ databases">
        <title>Gnathostoma spinigerum genome.</title>
        <authorList>
            <person name="Gonzalez-Bertolin B."/>
            <person name="Monzon S."/>
            <person name="Zaballos A."/>
            <person name="Jimenez P."/>
            <person name="Dekumyoy P."/>
            <person name="Varona S."/>
            <person name="Cuesta I."/>
            <person name="Sumanam S."/>
            <person name="Adisakwattana P."/>
            <person name="Gasser R.B."/>
            <person name="Hernandez-Gonzalez A."/>
            <person name="Young N.D."/>
            <person name="Perteguer M.J."/>
        </authorList>
    </citation>
    <scope>NUCLEOTIDE SEQUENCE [LARGE SCALE GENOMIC DNA]</scope>
    <source>
        <strain evidence="3">AL3</strain>
        <tissue evidence="3">Liver</tissue>
    </source>
</reference>
<dbReference type="InterPro" id="IPR036869">
    <property type="entry name" value="J_dom_sf"/>
</dbReference>
<feature type="chain" id="PRO_5044880602" description="J domain-containing protein" evidence="1">
    <location>
        <begin position="22"/>
        <end position="211"/>
    </location>
</feature>
<feature type="signal peptide" evidence="1">
    <location>
        <begin position="1"/>
        <end position="21"/>
    </location>
</feature>
<dbReference type="InterPro" id="IPR001623">
    <property type="entry name" value="DnaJ_domain"/>
</dbReference>
<comment type="caution">
    <text evidence="3">The sequence shown here is derived from an EMBL/GenBank/DDBJ whole genome shotgun (WGS) entry which is preliminary data.</text>
</comment>
<dbReference type="SUPFAM" id="SSF46565">
    <property type="entry name" value="Chaperone J-domain"/>
    <property type="match status" value="1"/>
</dbReference>
<gene>
    <name evidence="3" type="ORF">AB6A40_002430</name>
</gene>
<accession>A0ABD6E954</accession>
<feature type="domain" description="J" evidence="2">
    <location>
        <begin position="29"/>
        <end position="96"/>
    </location>
</feature>
<dbReference type="CDD" id="cd06257">
    <property type="entry name" value="DnaJ"/>
    <property type="match status" value="1"/>
</dbReference>
<dbReference type="AlphaFoldDB" id="A0ABD6E954"/>
<protein>
    <recommendedName>
        <fullName evidence="2">J domain-containing protein</fullName>
    </recommendedName>
</protein>
<proteinExistence type="predicted"/>
<evidence type="ECO:0000259" key="2">
    <source>
        <dbReference type="PROSITE" id="PS50076"/>
    </source>
</evidence>
<dbReference type="PANTHER" id="PTHR44825">
    <property type="match status" value="1"/>
</dbReference>
<dbReference type="EMBL" id="JBGFUD010001082">
    <property type="protein sequence ID" value="MFH4975721.1"/>
    <property type="molecule type" value="Genomic_DNA"/>
</dbReference>
<dbReference type="PRINTS" id="PR00625">
    <property type="entry name" value="JDOMAIN"/>
</dbReference>
<evidence type="ECO:0000256" key="1">
    <source>
        <dbReference type="SAM" id="SignalP"/>
    </source>
</evidence>
<dbReference type="PANTHER" id="PTHR44825:SF1">
    <property type="entry name" value="DNAJ HOMOLOG SUBFAMILY C MEMBER 4"/>
    <property type="match status" value="1"/>
</dbReference>
<evidence type="ECO:0000313" key="3">
    <source>
        <dbReference type="EMBL" id="MFH4975721.1"/>
    </source>
</evidence>
<evidence type="ECO:0000313" key="4">
    <source>
        <dbReference type="Proteomes" id="UP001608902"/>
    </source>
</evidence>
<dbReference type="Pfam" id="PF00226">
    <property type="entry name" value="DnaJ"/>
    <property type="match status" value="1"/>
</dbReference>
<keyword evidence="4" id="KW-1185">Reference proteome</keyword>
<dbReference type="PROSITE" id="PS50076">
    <property type="entry name" value="DNAJ_2"/>
    <property type="match status" value="1"/>
</dbReference>
<sequence>MWLCHSIICASDSFLRPLVLRLLVSVPMSYYDVLGVSPNASSEEIKNAFYTLSKKYHPDVTCDDPKHPKSQQFLQISTAYETLKDKAKRKKYDLEMWPYPKGDRDGYPFPETVSTAGKTSYTANCSDKIRRQFRFRSAWELKLAYKKILHDQNIAYEKFVEREEAEARERSNIYVSHLKELLRNSNKVRCVPSFGGNGVSVQLQMMECIRH</sequence>
<dbReference type="Proteomes" id="UP001608902">
    <property type="component" value="Unassembled WGS sequence"/>
</dbReference>
<dbReference type="InterPro" id="IPR052763">
    <property type="entry name" value="DnaJ_C4"/>
</dbReference>
<dbReference type="Gene3D" id="1.10.287.110">
    <property type="entry name" value="DnaJ domain"/>
    <property type="match status" value="1"/>
</dbReference>
<name>A0ABD6E954_9BILA</name>